<evidence type="ECO:0000256" key="5">
    <source>
        <dbReference type="SAM" id="MobiDB-lite"/>
    </source>
</evidence>
<dbReference type="PANTHER" id="PTHR19980:SF0">
    <property type="entry name" value="CLEAVAGE STIMULATION FACTOR SUBUNIT 3"/>
    <property type="match status" value="1"/>
</dbReference>
<proteinExistence type="predicted"/>
<keyword evidence="4" id="KW-0507">mRNA processing</keyword>
<evidence type="ECO:0000256" key="4">
    <source>
        <dbReference type="RuleBase" id="RU369035"/>
    </source>
</evidence>
<feature type="region of interest" description="Disordered" evidence="5">
    <location>
        <begin position="964"/>
        <end position="1110"/>
    </location>
</feature>
<comment type="function">
    <text evidence="1 4">Component of the cleavage factor IA (CFIA) complex, which is involved in the endonucleolytic cleavage during polyadenylation-dependent pre-mRNA 3'-end formation.</text>
</comment>
<dbReference type="PANTHER" id="PTHR19980">
    <property type="entry name" value="RNA CLEAVAGE STIMULATION FACTOR"/>
    <property type="match status" value="1"/>
</dbReference>
<keyword evidence="8" id="KW-1185">Reference proteome</keyword>
<keyword evidence="3 4" id="KW-0539">Nucleus</keyword>
<sequence length="1110" mass="122705">MASEAVEENTWAQSDGDNDVEGGNENIQLSDNTQDQDLNRSASASASAAPQASGDSAPNPDGASEDVGEYDPESVSVTPLPLVGQQVSQEPAPQPAPQPANKKRKTAGGFLVGDSESEDDDSSTPVPASNGAVAEPTQASHSVPHSSPHASTPVQEVQGAVSNVPPTSQANNAPAVSVEEPNSGAVAPSEPVNNGVKPPQDVVTTLEARIKEDPRGTMDAWLDLMAELRARNNIESIRSVYERFLAVFPQSADIWTAYMELELSMNNFGGAEELFKRTLPTIRNVRLWTVYLDYIRRRNDLSDTTGRARETIAQCFEFVLSSVGVDKDSGPIWADYIQFIKSGPGQVGETDWASRQKMDQLRKTYQRAIAIPTRNLNTLWREYDQFEMGIDKKVGRALLAQHSPNYMSAKSTNMALDNITRGLQRTNLPRLPPAPGFEGDDDYTEQIELWKKWISYEQSDPLDLKTEDPNAWKKRVHYVYQQALMALRFWPDMWVDAAEWCFDNEMVGPDGRDTGLEFLLQGIEANPESVLLALKHADRIEATHPVVEGDEAKANRGNAVKAPYNKVLDTLYDLVKKAKDQEKAVIEKINENNASDSGPQGSADDEEDAGASEEKDARIAAKQAQIKAIEQGFSARTNVLSRTISFVWIALARAMRRVQGKGVVGSAIGGMRQVFTDARQRGRLTSDVYVAIALMEWKVYKDNAGVKIFERGARLFPEDEFFMVEYLQFLHSRDDFTSELIFSNHVCEKKLIENTDARVVFENCVKRMVEKPGSVEKAKALFAYFHKYESQFGDRSQFVKLEQRMAELFPEDPKLAHFKARFATANFDPIAARIIVSPSAQLRPKNIMPSIEQRGSVLNSPRPSVRQPNSPRPQFVNSPKRPLPVEDFDDSLNPPRKMQRGESPLKGAAGRRLNQQNRMQAAPISRDITFLLSQIPPSSAYDFPRFDSGNMVRFLREIPVPDFASWKNNQDRGIRDNGARMPPSHARQVSSDVSQYPFHGRNSPRPQSPFGASRGQIASAAATYRQSSLRPGSSGSGYEPPPPAAVYGQTAPAGPPPMGYGPPPSMVPTPDGSWPPPIYGAPPGQAQYTVPTPPFGQGPPQHDQYNGRYY</sequence>
<feature type="compositionally biased region" description="Low complexity" evidence="5">
    <location>
        <begin position="139"/>
        <end position="154"/>
    </location>
</feature>
<dbReference type="SMART" id="SM00386">
    <property type="entry name" value="HAT"/>
    <property type="match status" value="4"/>
</dbReference>
<keyword evidence="4" id="KW-0963">Cytoplasm</keyword>
<feature type="region of interest" description="Disordered" evidence="5">
    <location>
        <begin position="854"/>
        <end position="919"/>
    </location>
</feature>
<comment type="caution">
    <text evidence="7">The sequence shown here is derived from an EMBL/GenBank/DDBJ whole genome shotgun (WGS) entry which is preliminary data.</text>
</comment>
<comment type="subcellular location">
    <subcellularLocation>
        <location evidence="4">Nucleus</location>
    </subcellularLocation>
    <subcellularLocation>
        <location evidence="4">Cytoplasm</location>
    </subcellularLocation>
    <text evidence="4">Nucleus and/or cytoplasm.</text>
</comment>
<dbReference type="SUPFAM" id="SSF48452">
    <property type="entry name" value="TPR-like"/>
    <property type="match status" value="2"/>
</dbReference>
<feature type="region of interest" description="Disordered" evidence="5">
    <location>
        <begin position="589"/>
        <end position="617"/>
    </location>
</feature>
<protein>
    <recommendedName>
        <fullName evidence="4">mRNA 3'-end-processing protein RNA14</fullName>
    </recommendedName>
</protein>
<name>A0ABR1NWS2_DIAER</name>
<feature type="compositionally biased region" description="Pro residues" evidence="5">
    <location>
        <begin position="1053"/>
        <end position="1080"/>
    </location>
</feature>
<feature type="region of interest" description="Disordered" evidence="5">
    <location>
        <begin position="1"/>
        <end position="200"/>
    </location>
</feature>
<feature type="compositionally biased region" description="Acidic residues" evidence="5">
    <location>
        <begin position="63"/>
        <end position="72"/>
    </location>
</feature>
<accession>A0ABR1NWS2</accession>
<feature type="compositionally biased region" description="Basic and acidic residues" evidence="5">
    <location>
        <begin position="969"/>
        <end position="978"/>
    </location>
</feature>
<dbReference type="InterPro" id="IPR045243">
    <property type="entry name" value="Rna14-like"/>
</dbReference>
<evidence type="ECO:0000313" key="8">
    <source>
        <dbReference type="Proteomes" id="UP001430848"/>
    </source>
</evidence>
<dbReference type="Gene3D" id="1.25.40.1040">
    <property type="match status" value="1"/>
</dbReference>
<evidence type="ECO:0000259" key="6">
    <source>
        <dbReference type="Pfam" id="PF05843"/>
    </source>
</evidence>
<dbReference type="InterPro" id="IPR003107">
    <property type="entry name" value="HAT"/>
</dbReference>
<feature type="domain" description="Suppressor of forked" evidence="6">
    <location>
        <begin position="202"/>
        <end position="833"/>
    </location>
</feature>
<feature type="compositionally biased region" description="Polar residues" evidence="5">
    <location>
        <begin position="856"/>
        <end position="869"/>
    </location>
</feature>
<dbReference type="Proteomes" id="UP001430848">
    <property type="component" value="Unassembled WGS sequence"/>
</dbReference>
<feature type="compositionally biased region" description="Polar residues" evidence="5">
    <location>
        <begin position="25"/>
        <end position="40"/>
    </location>
</feature>
<reference evidence="7 8" key="1">
    <citation type="submission" date="2024-02" db="EMBL/GenBank/DDBJ databases">
        <title>De novo assembly and annotation of 12 fungi associated with fruit tree decline syndrome in Ontario, Canada.</title>
        <authorList>
            <person name="Sulman M."/>
            <person name="Ellouze W."/>
            <person name="Ilyukhin E."/>
        </authorList>
    </citation>
    <scope>NUCLEOTIDE SEQUENCE [LARGE SCALE GENOMIC DNA]</scope>
    <source>
        <strain evidence="7 8">M169</strain>
    </source>
</reference>
<dbReference type="EMBL" id="JAKNSF020000087">
    <property type="protein sequence ID" value="KAK7718264.1"/>
    <property type="molecule type" value="Genomic_DNA"/>
</dbReference>
<evidence type="ECO:0000256" key="2">
    <source>
        <dbReference type="ARBA" id="ARBA00022737"/>
    </source>
</evidence>
<dbReference type="InterPro" id="IPR011990">
    <property type="entry name" value="TPR-like_helical_dom_sf"/>
</dbReference>
<gene>
    <name evidence="7" type="primary">RNA14</name>
    <name evidence="7" type="ORF">SLS63_010437</name>
</gene>
<organism evidence="7 8">
    <name type="scientific">Diaporthe eres</name>
    <name type="common">Phomopsis oblonga</name>
    <dbReference type="NCBI Taxonomy" id="83184"/>
    <lineage>
        <taxon>Eukaryota</taxon>
        <taxon>Fungi</taxon>
        <taxon>Dikarya</taxon>
        <taxon>Ascomycota</taxon>
        <taxon>Pezizomycotina</taxon>
        <taxon>Sordariomycetes</taxon>
        <taxon>Sordariomycetidae</taxon>
        <taxon>Diaporthales</taxon>
        <taxon>Diaporthaceae</taxon>
        <taxon>Diaporthe</taxon>
        <taxon>Diaporthe eres species complex</taxon>
    </lineage>
</organism>
<evidence type="ECO:0000313" key="7">
    <source>
        <dbReference type="EMBL" id="KAK7718264.1"/>
    </source>
</evidence>
<evidence type="ECO:0000256" key="3">
    <source>
        <dbReference type="ARBA" id="ARBA00023242"/>
    </source>
</evidence>
<feature type="compositionally biased region" description="Polar residues" evidence="5">
    <location>
        <begin position="591"/>
        <end position="600"/>
    </location>
</feature>
<feature type="compositionally biased region" description="Low complexity" evidence="5">
    <location>
        <begin position="41"/>
        <end position="57"/>
    </location>
</feature>
<dbReference type="InterPro" id="IPR008847">
    <property type="entry name" value="Suf"/>
</dbReference>
<feature type="compositionally biased region" description="Polar residues" evidence="5">
    <location>
        <begin position="160"/>
        <end position="174"/>
    </location>
</feature>
<evidence type="ECO:0000256" key="1">
    <source>
        <dbReference type="ARBA" id="ARBA00002863"/>
    </source>
</evidence>
<keyword evidence="2" id="KW-0677">Repeat</keyword>
<dbReference type="Pfam" id="PF05843">
    <property type="entry name" value="Suf"/>
    <property type="match status" value="1"/>
</dbReference>